<evidence type="ECO:0000256" key="6">
    <source>
        <dbReference type="SAM" id="Phobius"/>
    </source>
</evidence>
<gene>
    <name evidence="8" type="ORF">O9K51_09995</name>
</gene>
<keyword evidence="8" id="KW-0347">Helicase</keyword>
<dbReference type="GO" id="GO:0022857">
    <property type="term" value="F:transmembrane transporter activity"/>
    <property type="evidence" value="ECO:0007669"/>
    <property type="project" value="InterPro"/>
</dbReference>
<reference evidence="8" key="1">
    <citation type="submission" date="2023-01" db="EMBL/GenBank/DDBJ databases">
        <title>The growth and conidiation of Purpureocillium lavendulum are regulated by nitrogen source and histone H3K14 acetylation.</title>
        <authorList>
            <person name="Tang P."/>
            <person name="Han J."/>
            <person name="Zhang C."/>
            <person name="Tang P."/>
            <person name="Qi F."/>
            <person name="Zhang K."/>
            <person name="Liang L."/>
        </authorList>
    </citation>
    <scope>NUCLEOTIDE SEQUENCE</scope>
    <source>
        <strain evidence="8">YMF1.00683</strain>
    </source>
</reference>
<keyword evidence="3 6" id="KW-1133">Transmembrane helix</keyword>
<feature type="transmembrane region" description="Helical" evidence="6">
    <location>
        <begin position="329"/>
        <end position="350"/>
    </location>
</feature>
<feature type="transmembrane region" description="Helical" evidence="6">
    <location>
        <begin position="399"/>
        <end position="418"/>
    </location>
</feature>
<keyword evidence="4 6" id="KW-0472">Membrane</keyword>
<organism evidence="8 9">
    <name type="scientific">Purpureocillium lavendulum</name>
    <dbReference type="NCBI Taxonomy" id="1247861"/>
    <lineage>
        <taxon>Eukaryota</taxon>
        <taxon>Fungi</taxon>
        <taxon>Dikarya</taxon>
        <taxon>Ascomycota</taxon>
        <taxon>Pezizomycotina</taxon>
        <taxon>Sordariomycetes</taxon>
        <taxon>Hypocreomycetidae</taxon>
        <taxon>Hypocreales</taxon>
        <taxon>Ophiocordycipitaceae</taxon>
        <taxon>Purpureocillium</taxon>
    </lineage>
</organism>
<dbReference type="Pfam" id="PF07690">
    <property type="entry name" value="MFS_1"/>
    <property type="match status" value="1"/>
</dbReference>
<feature type="transmembrane region" description="Helical" evidence="6">
    <location>
        <begin position="26"/>
        <end position="46"/>
    </location>
</feature>
<feature type="domain" description="Major facilitator superfamily (MFS) profile" evidence="7">
    <location>
        <begin position="1"/>
        <end position="420"/>
    </location>
</feature>
<evidence type="ECO:0000256" key="5">
    <source>
        <dbReference type="ARBA" id="ARBA00023180"/>
    </source>
</evidence>
<dbReference type="GO" id="GO:0004386">
    <property type="term" value="F:helicase activity"/>
    <property type="evidence" value="ECO:0007669"/>
    <property type="project" value="UniProtKB-KW"/>
</dbReference>
<name>A0AB34FDC6_9HYPO</name>
<keyword evidence="8" id="KW-0067">ATP-binding</keyword>
<dbReference type="Proteomes" id="UP001163105">
    <property type="component" value="Unassembled WGS sequence"/>
</dbReference>
<dbReference type="Gene3D" id="1.20.1250.20">
    <property type="entry name" value="MFS general substrate transporter like domains"/>
    <property type="match status" value="1"/>
</dbReference>
<protein>
    <submittedName>
        <fullName evidence="8">ATP-dependent DNA helicase PIF1</fullName>
    </submittedName>
</protein>
<evidence type="ECO:0000256" key="3">
    <source>
        <dbReference type="ARBA" id="ARBA00022989"/>
    </source>
</evidence>
<comment type="caution">
    <text evidence="8">The sequence shown here is derived from an EMBL/GenBank/DDBJ whole genome shotgun (WGS) entry which is preliminary data.</text>
</comment>
<dbReference type="SUPFAM" id="SSF103473">
    <property type="entry name" value="MFS general substrate transporter"/>
    <property type="match status" value="1"/>
</dbReference>
<dbReference type="EMBL" id="JAQHRD010000012">
    <property type="protein sequence ID" value="KAJ6437439.1"/>
    <property type="molecule type" value="Genomic_DNA"/>
</dbReference>
<dbReference type="InterPro" id="IPR011701">
    <property type="entry name" value="MFS"/>
</dbReference>
<feature type="transmembrane region" description="Helical" evidence="6">
    <location>
        <begin position="116"/>
        <end position="135"/>
    </location>
</feature>
<sequence>MASSMVAPDLVAISRDLNISSKLEGALTLSIFVAAYALGPLFWGPLSELYGRVVILQTSNLAFAVFNLACGFAPSEGNLVAFRFLSGMAGSAPLAVGAGVLGDLFEPEERGRASSVYTLMPLLGPAVGPILGGWVEEKSSWHWVFFSTTIACGLIQVFGLLVLRETYAPVVLRRKASRLRRETGNLDLRTGDDDQGHSIVQKLRIALTRPFRLLVTQPILQLLSFYMLYLYGLVYLVLSTFAALWSNKYNESTGIQGLNYISLGLGFFLGAQACAPIQDRVYAAMKRRYVPDGEAGQPEFRVPMMVPGALLVPVGLLIYSWTAEARVHWIAPNIGATIYGAGTIISFLCLQTYVVDAYGQYAASAIAAITVLRSLAGFGFPLFAPIMYDRLGYGKGGTILAGCAVVIGWPSPVILWLYGRRLRAGSKVTVR</sequence>
<dbReference type="FunFam" id="1.20.1250.20:FF:000011">
    <property type="entry name" value="MFS multidrug transporter, putative"/>
    <property type="match status" value="1"/>
</dbReference>
<accession>A0AB34FDC6</accession>
<dbReference type="PANTHER" id="PTHR23502:SF60">
    <property type="entry name" value="MAJOR FACILITATOR SUPERFAMILY (MFS) PROFILE DOMAIN-CONTAINING PROTEIN-RELATED"/>
    <property type="match status" value="1"/>
</dbReference>
<evidence type="ECO:0000256" key="2">
    <source>
        <dbReference type="ARBA" id="ARBA00022692"/>
    </source>
</evidence>
<keyword evidence="8" id="KW-0547">Nucleotide-binding</keyword>
<evidence type="ECO:0000313" key="9">
    <source>
        <dbReference type="Proteomes" id="UP001163105"/>
    </source>
</evidence>
<evidence type="ECO:0000256" key="1">
    <source>
        <dbReference type="ARBA" id="ARBA00004141"/>
    </source>
</evidence>
<feature type="transmembrane region" description="Helical" evidence="6">
    <location>
        <begin position="362"/>
        <end position="387"/>
    </location>
</feature>
<feature type="transmembrane region" description="Helical" evidence="6">
    <location>
        <begin position="257"/>
        <end position="277"/>
    </location>
</feature>
<dbReference type="AlphaFoldDB" id="A0AB34FDC6"/>
<dbReference type="GO" id="GO:0016020">
    <property type="term" value="C:membrane"/>
    <property type="evidence" value="ECO:0007669"/>
    <property type="project" value="UniProtKB-SubCell"/>
</dbReference>
<dbReference type="PANTHER" id="PTHR23502">
    <property type="entry name" value="MAJOR FACILITATOR SUPERFAMILY"/>
    <property type="match status" value="1"/>
</dbReference>
<feature type="transmembrane region" description="Helical" evidence="6">
    <location>
        <begin position="80"/>
        <end position="104"/>
    </location>
</feature>
<evidence type="ECO:0000259" key="7">
    <source>
        <dbReference type="PROSITE" id="PS50850"/>
    </source>
</evidence>
<dbReference type="InterPro" id="IPR020846">
    <property type="entry name" value="MFS_dom"/>
</dbReference>
<keyword evidence="9" id="KW-1185">Reference proteome</keyword>
<feature type="transmembrane region" description="Helical" evidence="6">
    <location>
        <begin position="53"/>
        <end position="74"/>
    </location>
</feature>
<proteinExistence type="predicted"/>
<dbReference type="InterPro" id="IPR036259">
    <property type="entry name" value="MFS_trans_sf"/>
</dbReference>
<keyword evidence="5" id="KW-0325">Glycoprotein</keyword>
<comment type="subcellular location">
    <subcellularLocation>
        <location evidence="1">Membrane</location>
        <topology evidence="1">Multi-pass membrane protein</topology>
    </subcellularLocation>
</comment>
<feature type="transmembrane region" description="Helical" evidence="6">
    <location>
        <begin position="304"/>
        <end position="323"/>
    </location>
</feature>
<keyword evidence="8" id="KW-0378">Hydrolase</keyword>
<feature type="transmembrane region" description="Helical" evidence="6">
    <location>
        <begin position="219"/>
        <end position="245"/>
    </location>
</feature>
<evidence type="ECO:0000313" key="8">
    <source>
        <dbReference type="EMBL" id="KAJ6437439.1"/>
    </source>
</evidence>
<evidence type="ECO:0000256" key="4">
    <source>
        <dbReference type="ARBA" id="ARBA00023136"/>
    </source>
</evidence>
<feature type="transmembrane region" description="Helical" evidence="6">
    <location>
        <begin position="141"/>
        <end position="163"/>
    </location>
</feature>
<keyword evidence="2 6" id="KW-0812">Transmembrane</keyword>
<dbReference type="PROSITE" id="PS50850">
    <property type="entry name" value="MFS"/>
    <property type="match status" value="1"/>
</dbReference>
<dbReference type="CDD" id="cd17323">
    <property type="entry name" value="MFS_Tpo1_MDR_like"/>
    <property type="match status" value="1"/>
</dbReference>